<dbReference type="AlphaFoldDB" id="A0A0D7AM35"/>
<sequence length="171" mass="18491">LTISLEYHLVETLRPLVGIAPDASLEQYISASASTIPYDVLQSVSRWARSSAGISALRSRSLNPQDYSMIALLAGVTTSPERKFPPYTPPAEPEVIAAQRAAERKAIAALINGLLSIGGAAFAAFWASGSTGWPQQWRALFTLLVAILVASAEGGLYFIWLERHKPSKPRQ</sequence>
<dbReference type="GO" id="GO:0070072">
    <property type="term" value="P:vacuolar proton-transporting V-type ATPase complex assembly"/>
    <property type="evidence" value="ECO:0007669"/>
    <property type="project" value="InterPro"/>
</dbReference>
<evidence type="ECO:0000313" key="3">
    <source>
        <dbReference type="Proteomes" id="UP000054144"/>
    </source>
</evidence>
<reference evidence="2 3" key="1">
    <citation type="journal article" date="2015" name="Fungal Genet. Biol.">
        <title>Evolution of novel wood decay mechanisms in Agaricales revealed by the genome sequences of Fistulina hepatica and Cylindrobasidium torrendii.</title>
        <authorList>
            <person name="Floudas D."/>
            <person name="Held B.W."/>
            <person name="Riley R."/>
            <person name="Nagy L.G."/>
            <person name="Koehler G."/>
            <person name="Ransdell A.S."/>
            <person name="Younus H."/>
            <person name="Chow J."/>
            <person name="Chiniquy J."/>
            <person name="Lipzen A."/>
            <person name="Tritt A."/>
            <person name="Sun H."/>
            <person name="Haridas S."/>
            <person name="LaButti K."/>
            <person name="Ohm R.A."/>
            <person name="Kues U."/>
            <person name="Blanchette R.A."/>
            <person name="Grigoriev I.V."/>
            <person name="Minto R.E."/>
            <person name="Hibbett D.S."/>
        </authorList>
    </citation>
    <scope>NUCLEOTIDE SEQUENCE [LARGE SCALE GENOMIC DNA]</scope>
    <source>
        <strain evidence="2 3">ATCC 64428</strain>
    </source>
</reference>
<dbReference type="EMBL" id="KN881629">
    <property type="protein sequence ID" value="KIY52925.1"/>
    <property type="molecule type" value="Genomic_DNA"/>
</dbReference>
<evidence type="ECO:0000256" key="1">
    <source>
        <dbReference type="SAM" id="Phobius"/>
    </source>
</evidence>
<dbReference type="Pfam" id="PF11712">
    <property type="entry name" value="Vma12"/>
    <property type="match status" value="1"/>
</dbReference>
<evidence type="ECO:0008006" key="4">
    <source>
        <dbReference type="Google" id="ProtNLM"/>
    </source>
</evidence>
<keyword evidence="1" id="KW-0472">Membrane</keyword>
<feature type="non-terminal residue" evidence="2">
    <location>
        <position position="1"/>
    </location>
</feature>
<protein>
    <recommendedName>
        <fullName evidence="4">Endoplasmic reticulum-based factor for assembly of V-ATPase</fullName>
    </recommendedName>
</protein>
<dbReference type="OrthoDB" id="3193718at2759"/>
<keyword evidence="1" id="KW-0812">Transmembrane</keyword>
<organism evidence="2 3">
    <name type="scientific">Fistulina hepatica ATCC 64428</name>
    <dbReference type="NCBI Taxonomy" id="1128425"/>
    <lineage>
        <taxon>Eukaryota</taxon>
        <taxon>Fungi</taxon>
        <taxon>Dikarya</taxon>
        <taxon>Basidiomycota</taxon>
        <taxon>Agaricomycotina</taxon>
        <taxon>Agaricomycetes</taxon>
        <taxon>Agaricomycetidae</taxon>
        <taxon>Agaricales</taxon>
        <taxon>Fistulinaceae</taxon>
        <taxon>Fistulina</taxon>
    </lineage>
</organism>
<feature type="transmembrane region" description="Helical" evidence="1">
    <location>
        <begin position="139"/>
        <end position="161"/>
    </location>
</feature>
<proteinExistence type="predicted"/>
<feature type="transmembrane region" description="Helical" evidence="1">
    <location>
        <begin position="106"/>
        <end position="127"/>
    </location>
</feature>
<name>A0A0D7AM35_9AGAR</name>
<accession>A0A0D7AM35</accession>
<keyword evidence="3" id="KW-1185">Reference proteome</keyword>
<feature type="non-terminal residue" evidence="2">
    <location>
        <position position="171"/>
    </location>
</feature>
<gene>
    <name evidence="2" type="ORF">FISHEDRAFT_30048</name>
</gene>
<evidence type="ECO:0000313" key="2">
    <source>
        <dbReference type="EMBL" id="KIY52925.1"/>
    </source>
</evidence>
<dbReference type="InterPro" id="IPR021013">
    <property type="entry name" value="ATPase_Vma12"/>
</dbReference>
<keyword evidence="1" id="KW-1133">Transmembrane helix</keyword>
<dbReference type="Proteomes" id="UP000054144">
    <property type="component" value="Unassembled WGS sequence"/>
</dbReference>